<sequence length="644" mass="68019">MGFFSGIANIGSKILGGIKHAAQWVAPTLHKVLSTISGPVGMIHPGIGGALGAGANLAGAVDRLYQKRGSSSGGMLQNDEYQLFIDNDNALVYAANNQIVDGYAADYALKIAPNGLLTIKNLKVINFDFVAQINQLINEVNQLQLSIGGVEQAIDGLKNDIQTIQQELARQIHFRGYYLLNSVIQNLPNSANGDFAFSAESGTVWMYETDWYNSGDVVPDQVTPASDAIPSNSVVNGSAETCNEYARGDHQHPLQVSTVFPAQDTANGEVGVANTYARSDHTHHVNLSNDIPLKDTGTGTACTANIYASATHQHPLNIDPTTANVPLVNATAAANGTSDFYSRNDHVHPQQLTYSGPLTSTMFIKSGAQATDILLANGDSKHISDIAGDGFVAKTGKTLQAVQGVLRHSGDDEESEDDEDYITRGTIYNQYVTKASPDTIIVGTPLYINYRGTSLSTQYPNSKLVQKYVLNAGTPTSYASVTSGNVQINPVAAAGFDDGLRISRTIENTGCSSIELGCSRTSNSGAIQGQWVIYTPSTSAVQAPNSLIIAVANQASDVTRGLQISIDGNTLSFNGQVIAQTNPTTGQTTISSTSNGASNGSVQYSAGNPILWGENSTGTEGGFYSNGTNICWRARPITLGSVPP</sequence>
<evidence type="ECO:0000313" key="3">
    <source>
        <dbReference type="Proteomes" id="UP000324800"/>
    </source>
</evidence>
<protein>
    <submittedName>
        <fullName evidence="2">Uncharacterized protein</fullName>
    </submittedName>
</protein>
<accession>A0A5J4VT14</accession>
<keyword evidence="1" id="KW-0175">Coiled coil</keyword>
<feature type="coiled-coil region" evidence="1">
    <location>
        <begin position="133"/>
        <end position="167"/>
    </location>
</feature>
<dbReference type="Proteomes" id="UP000324800">
    <property type="component" value="Unassembled WGS sequence"/>
</dbReference>
<gene>
    <name evidence="2" type="ORF">EZS28_018732</name>
</gene>
<proteinExistence type="predicted"/>
<organism evidence="2 3">
    <name type="scientific">Streblomastix strix</name>
    <dbReference type="NCBI Taxonomy" id="222440"/>
    <lineage>
        <taxon>Eukaryota</taxon>
        <taxon>Metamonada</taxon>
        <taxon>Preaxostyla</taxon>
        <taxon>Oxymonadida</taxon>
        <taxon>Streblomastigidae</taxon>
        <taxon>Streblomastix</taxon>
    </lineage>
</organism>
<evidence type="ECO:0000256" key="1">
    <source>
        <dbReference type="SAM" id="Coils"/>
    </source>
</evidence>
<name>A0A5J4VT14_9EUKA</name>
<reference evidence="2 3" key="1">
    <citation type="submission" date="2019-03" db="EMBL/GenBank/DDBJ databases">
        <title>Single cell metagenomics reveals metabolic interactions within the superorganism composed of flagellate Streblomastix strix and complex community of Bacteroidetes bacteria on its surface.</title>
        <authorList>
            <person name="Treitli S.C."/>
            <person name="Kolisko M."/>
            <person name="Husnik F."/>
            <person name="Keeling P."/>
            <person name="Hampl V."/>
        </authorList>
    </citation>
    <scope>NUCLEOTIDE SEQUENCE [LARGE SCALE GENOMIC DNA]</scope>
    <source>
        <strain evidence="2">ST1C</strain>
    </source>
</reference>
<dbReference type="EMBL" id="SNRW01005129">
    <property type="protein sequence ID" value="KAA6385742.1"/>
    <property type="molecule type" value="Genomic_DNA"/>
</dbReference>
<comment type="caution">
    <text evidence="2">The sequence shown here is derived from an EMBL/GenBank/DDBJ whole genome shotgun (WGS) entry which is preliminary data.</text>
</comment>
<dbReference type="AlphaFoldDB" id="A0A5J4VT14"/>
<evidence type="ECO:0000313" key="2">
    <source>
        <dbReference type="EMBL" id="KAA6385742.1"/>
    </source>
</evidence>